<feature type="compositionally biased region" description="Basic and acidic residues" evidence="1">
    <location>
        <begin position="1"/>
        <end position="10"/>
    </location>
</feature>
<keyword evidence="3" id="KW-1185">Reference proteome</keyword>
<feature type="compositionally biased region" description="Basic and acidic residues" evidence="1">
    <location>
        <begin position="500"/>
        <end position="521"/>
    </location>
</feature>
<feature type="region of interest" description="Disordered" evidence="1">
    <location>
        <begin position="1"/>
        <end position="139"/>
    </location>
</feature>
<name>A0A6G1GCF3_9PEZI</name>
<feature type="compositionally biased region" description="Basic and acidic residues" evidence="1">
    <location>
        <begin position="39"/>
        <end position="54"/>
    </location>
</feature>
<evidence type="ECO:0000256" key="1">
    <source>
        <dbReference type="SAM" id="MobiDB-lite"/>
    </source>
</evidence>
<feature type="compositionally biased region" description="Polar residues" evidence="1">
    <location>
        <begin position="301"/>
        <end position="318"/>
    </location>
</feature>
<evidence type="ECO:0000313" key="3">
    <source>
        <dbReference type="Proteomes" id="UP000504638"/>
    </source>
</evidence>
<feature type="compositionally biased region" description="Basic and acidic residues" evidence="1">
    <location>
        <begin position="228"/>
        <end position="300"/>
    </location>
</feature>
<dbReference type="Proteomes" id="UP000504638">
    <property type="component" value="Unplaced"/>
</dbReference>
<reference evidence="4" key="2">
    <citation type="submission" date="2020-04" db="EMBL/GenBank/DDBJ databases">
        <authorList>
            <consortium name="NCBI Genome Project"/>
        </authorList>
    </citation>
    <scope>NUCLEOTIDE SEQUENCE</scope>
    <source>
        <strain evidence="4">CBS 781.70</strain>
    </source>
</reference>
<dbReference type="GeneID" id="54414872"/>
<dbReference type="EMBL" id="ML975151">
    <property type="protein sequence ID" value="KAF1815767.1"/>
    <property type="molecule type" value="Genomic_DNA"/>
</dbReference>
<gene>
    <name evidence="2 4" type="ORF">P152DRAFT_196127</name>
</gene>
<feature type="region of interest" description="Disordered" evidence="1">
    <location>
        <begin position="192"/>
        <end position="382"/>
    </location>
</feature>
<reference evidence="4" key="3">
    <citation type="submission" date="2025-04" db="UniProtKB">
        <authorList>
            <consortium name="RefSeq"/>
        </authorList>
    </citation>
    <scope>IDENTIFICATION</scope>
    <source>
        <strain evidence="4">CBS 781.70</strain>
    </source>
</reference>
<dbReference type="RefSeq" id="XP_033537398.1">
    <property type="nucleotide sequence ID" value="XM_033674302.1"/>
</dbReference>
<proteinExistence type="predicted"/>
<feature type="compositionally biased region" description="Basic and acidic residues" evidence="1">
    <location>
        <begin position="18"/>
        <end position="29"/>
    </location>
</feature>
<protein>
    <submittedName>
        <fullName evidence="2 4">Uncharacterized protein</fullName>
    </submittedName>
</protein>
<feature type="compositionally biased region" description="Basic and acidic residues" evidence="1">
    <location>
        <begin position="366"/>
        <end position="382"/>
    </location>
</feature>
<sequence>MIDHAPHAETEPEQDTMSVDKHSDKHDSKANPFQFQSKSPHDLHPEFTSQREYESSGFGYGAAPVPPTFDRFDSYGTLPPYPNGHSHDLPPPPSARTPGAPAINYKYVTPAPAHHRTKSLDHDTPSTSTTKKKRKRAPVEDLDLSARQHHHAHSGPTSAALPHTADIHMADALEATPGLHTGLTGGLSRLLHRHEFPGSPDYPRGAVQDSPLSPMKRAKQADGGFMSEEVRKSRAWRERERDREAGMEEEKAKGKSSRLVRDVAQRRAEREQRKEKEKEKDKDKDKDKERGRSRVTDTIRRITSGSSAQTNATASTGVTADGALVMVRKHKTHLERERRRRSESSDTDSEREHDRERRSRRKQRRAIKENGYDSDGRPTRKLKAIEYHRDRSRSAERDAGAMVLHPHGVAGMGVAQTNGSGDRNGAATGVRKDGEAAQRLTSLFPTASARQEMFLGFVTKGPGSERGCSVNKALKRWHRERYERWYQMGSNGHGSGHGSGHGEEGNGVGREGRTLLSKGDEEKELWRGLRLRKNERGEVVVFF</sequence>
<feature type="region of interest" description="Disordered" evidence="1">
    <location>
        <begin position="489"/>
        <end position="521"/>
    </location>
</feature>
<evidence type="ECO:0000313" key="2">
    <source>
        <dbReference type="EMBL" id="KAF1815767.1"/>
    </source>
</evidence>
<accession>A0A6G1GCF3</accession>
<dbReference type="AlphaFoldDB" id="A0A6G1GCF3"/>
<feature type="compositionally biased region" description="Basic and acidic residues" evidence="1">
    <location>
        <begin position="334"/>
        <end position="357"/>
    </location>
</feature>
<evidence type="ECO:0000313" key="4">
    <source>
        <dbReference type="RefSeq" id="XP_033537398.1"/>
    </source>
</evidence>
<organism evidence="2">
    <name type="scientific">Eremomyces bilateralis CBS 781.70</name>
    <dbReference type="NCBI Taxonomy" id="1392243"/>
    <lineage>
        <taxon>Eukaryota</taxon>
        <taxon>Fungi</taxon>
        <taxon>Dikarya</taxon>
        <taxon>Ascomycota</taxon>
        <taxon>Pezizomycotina</taxon>
        <taxon>Dothideomycetes</taxon>
        <taxon>Dothideomycetes incertae sedis</taxon>
        <taxon>Eremomycetales</taxon>
        <taxon>Eremomycetaceae</taxon>
        <taxon>Eremomyces</taxon>
    </lineage>
</organism>
<reference evidence="2 4" key="1">
    <citation type="submission" date="2020-01" db="EMBL/GenBank/DDBJ databases">
        <authorList>
            <consortium name="DOE Joint Genome Institute"/>
            <person name="Haridas S."/>
            <person name="Albert R."/>
            <person name="Binder M."/>
            <person name="Bloem J."/>
            <person name="Labutti K."/>
            <person name="Salamov A."/>
            <person name="Andreopoulos B."/>
            <person name="Baker S.E."/>
            <person name="Barry K."/>
            <person name="Bills G."/>
            <person name="Bluhm B.H."/>
            <person name="Cannon C."/>
            <person name="Castanera R."/>
            <person name="Culley D.E."/>
            <person name="Daum C."/>
            <person name="Ezra D."/>
            <person name="Gonzalez J.B."/>
            <person name="Henrissat B."/>
            <person name="Kuo A."/>
            <person name="Liang C."/>
            <person name="Lipzen A."/>
            <person name="Lutzoni F."/>
            <person name="Magnuson J."/>
            <person name="Mondo S."/>
            <person name="Nolan M."/>
            <person name="Ohm R."/>
            <person name="Pangilinan J."/>
            <person name="Park H.-J."/>
            <person name="Ramirez L."/>
            <person name="Alfaro M."/>
            <person name="Sun H."/>
            <person name="Tritt A."/>
            <person name="Yoshinaga Y."/>
            <person name="Zwiers L.-H."/>
            <person name="Turgeon B.G."/>
            <person name="Goodwin S.B."/>
            <person name="Spatafora J.W."/>
            <person name="Crous P.W."/>
            <person name="Grigoriev I.V."/>
        </authorList>
    </citation>
    <scope>NUCLEOTIDE SEQUENCE</scope>
    <source>
        <strain evidence="2 4">CBS 781.70</strain>
    </source>
</reference>
<dbReference type="OrthoDB" id="21474at2759"/>